<proteinExistence type="predicted"/>
<sequence>MKLQSFLHDNVNLIEHYFCPTKHQINCSILQCGWTQLPKLPLHSFKNRLDQEIVEYCHRDLIYSYDCSNDAQRVYQKNWISDCINDAHYTVAFQEESLPIHRFPCTTEINEKRILNRIHYKINNRMFFIVEKEEDKWILYLKYQHVSNIDLDKMNEDWNQAFHQLSKTIYSSY</sequence>
<reference evidence="1" key="1">
    <citation type="journal article" date="2020" name="Nature">
        <title>Giant virus diversity and host interactions through global metagenomics.</title>
        <authorList>
            <person name="Schulz F."/>
            <person name="Roux S."/>
            <person name="Paez-Espino D."/>
            <person name="Jungbluth S."/>
            <person name="Walsh D.A."/>
            <person name="Denef V.J."/>
            <person name="McMahon K.D."/>
            <person name="Konstantinidis K.T."/>
            <person name="Eloe-Fadrosh E.A."/>
            <person name="Kyrpides N.C."/>
            <person name="Woyke T."/>
        </authorList>
    </citation>
    <scope>NUCLEOTIDE SEQUENCE</scope>
    <source>
        <strain evidence="1">GVMAG-M-3300021962-46</strain>
    </source>
</reference>
<dbReference type="AlphaFoldDB" id="A0A6C0CRV0"/>
<protein>
    <submittedName>
        <fullName evidence="1">Uncharacterized protein</fullName>
    </submittedName>
</protein>
<dbReference type="EMBL" id="MN739480">
    <property type="protein sequence ID" value="QHT07268.1"/>
    <property type="molecule type" value="Genomic_DNA"/>
</dbReference>
<name>A0A6C0CRV0_9ZZZZ</name>
<accession>A0A6C0CRV0</accession>
<organism evidence="1">
    <name type="scientific">viral metagenome</name>
    <dbReference type="NCBI Taxonomy" id="1070528"/>
    <lineage>
        <taxon>unclassified sequences</taxon>
        <taxon>metagenomes</taxon>
        <taxon>organismal metagenomes</taxon>
    </lineage>
</organism>
<evidence type="ECO:0000313" key="1">
    <source>
        <dbReference type="EMBL" id="QHT07268.1"/>
    </source>
</evidence>